<reference evidence="8 10" key="1">
    <citation type="journal article" date="2011" name="Science">
        <title>Comparative functional genomics of the fission yeasts.</title>
        <authorList>
            <person name="Rhind N."/>
            <person name="Chen Z."/>
            <person name="Yassour M."/>
            <person name="Thompson D.A."/>
            <person name="Haas B.J."/>
            <person name="Habib N."/>
            <person name="Wapinski I."/>
            <person name="Roy S."/>
            <person name="Lin M.F."/>
            <person name="Heiman D.I."/>
            <person name="Young S.K."/>
            <person name="Furuya K."/>
            <person name="Guo Y."/>
            <person name="Pidoux A."/>
            <person name="Chen H.M."/>
            <person name="Robbertse B."/>
            <person name="Goldberg J.M."/>
            <person name="Aoki K."/>
            <person name="Bayne E.H."/>
            <person name="Berlin A.M."/>
            <person name="Desjardins C.A."/>
            <person name="Dobbs E."/>
            <person name="Dukaj L."/>
            <person name="Fan L."/>
            <person name="FitzGerald M.G."/>
            <person name="French C."/>
            <person name="Gujja S."/>
            <person name="Hansen K."/>
            <person name="Keifenheim D."/>
            <person name="Levin J.Z."/>
            <person name="Mosher R.A."/>
            <person name="Mueller C.A."/>
            <person name="Pfiffner J."/>
            <person name="Priest M."/>
            <person name="Russ C."/>
            <person name="Smialowska A."/>
            <person name="Swoboda P."/>
            <person name="Sykes S.M."/>
            <person name="Vaughn M."/>
            <person name="Vengrova S."/>
            <person name="Yoder R."/>
            <person name="Zeng Q."/>
            <person name="Allshire R."/>
            <person name="Baulcombe D."/>
            <person name="Birren B.W."/>
            <person name="Brown W."/>
            <person name="Ekwall K."/>
            <person name="Kellis M."/>
            <person name="Leatherwood J."/>
            <person name="Levin H."/>
            <person name="Margalit H."/>
            <person name="Martienssen R."/>
            <person name="Nieduszynski C.A."/>
            <person name="Spatafora J.W."/>
            <person name="Friedman N."/>
            <person name="Dalgaard J.Z."/>
            <person name="Baumann P."/>
            <person name="Niki H."/>
            <person name="Regev A."/>
            <person name="Nusbaum C."/>
        </authorList>
    </citation>
    <scope>NUCLEOTIDE SEQUENCE [LARGE SCALE GENOMIC DNA]</scope>
    <source>
        <strain evidence="10">yFS275 / FY16936</strain>
    </source>
</reference>
<proteinExistence type="inferred from homology"/>
<protein>
    <submittedName>
        <fullName evidence="8">Gamma tubulin complex subunit Gfh1</fullName>
    </submittedName>
</protein>
<evidence type="ECO:0000256" key="3">
    <source>
        <dbReference type="ARBA" id="ARBA00022490"/>
    </source>
</evidence>
<dbReference type="EMBL" id="KE651166">
    <property type="protein sequence ID" value="EEB05831.1"/>
    <property type="molecule type" value="Genomic_DNA"/>
</dbReference>
<dbReference type="HOGENOM" id="CLU_482466_0_0_1"/>
<dbReference type="Pfam" id="PF04130">
    <property type="entry name" value="GCP_C_terminal"/>
    <property type="match status" value="1"/>
</dbReference>
<dbReference type="RefSeq" id="XP_002172124.1">
    <property type="nucleotide sequence ID" value="XM_002172088.1"/>
</dbReference>
<comment type="similarity">
    <text evidence="2">Belongs to the TUBGCP family.</text>
</comment>
<dbReference type="Pfam" id="PF17681">
    <property type="entry name" value="GCP_N_terminal"/>
    <property type="match status" value="1"/>
</dbReference>
<gene>
    <name evidence="9" type="primary">gfh1</name>
    <name evidence="8" type="ORF">SJAG_00856</name>
</gene>
<name>B6JWT0_SCHJY</name>
<dbReference type="STRING" id="402676.B6JWT0"/>
<keyword evidence="4" id="KW-0493">Microtubule</keyword>
<evidence type="ECO:0000259" key="7">
    <source>
        <dbReference type="Pfam" id="PF17681"/>
    </source>
</evidence>
<dbReference type="Proteomes" id="UP000001744">
    <property type="component" value="Unassembled WGS sequence"/>
</dbReference>
<feature type="domain" description="Gamma tubulin complex component C-terminal" evidence="6">
    <location>
        <begin position="372"/>
        <end position="511"/>
    </location>
</feature>
<evidence type="ECO:0000256" key="4">
    <source>
        <dbReference type="ARBA" id="ARBA00022701"/>
    </source>
</evidence>
<dbReference type="GeneID" id="7051947"/>
<dbReference type="VEuPathDB" id="FungiDB:SJAG_00856"/>
<dbReference type="InterPro" id="IPR041470">
    <property type="entry name" value="GCP_N"/>
</dbReference>
<dbReference type="OMA" id="YFYDGII"/>
<evidence type="ECO:0000256" key="5">
    <source>
        <dbReference type="ARBA" id="ARBA00023212"/>
    </source>
</evidence>
<keyword evidence="10" id="KW-1185">Reference proteome</keyword>
<dbReference type="GO" id="GO:0005816">
    <property type="term" value="C:spindle pole body"/>
    <property type="evidence" value="ECO:0007669"/>
    <property type="project" value="UniProtKB-ARBA"/>
</dbReference>
<feature type="domain" description="Gamma tubulin complex component protein N-terminal" evidence="7">
    <location>
        <begin position="3"/>
        <end position="232"/>
    </location>
</feature>
<dbReference type="GO" id="GO:0043015">
    <property type="term" value="F:gamma-tubulin binding"/>
    <property type="evidence" value="ECO:0007669"/>
    <property type="project" value="InterPro"/>
</dbReference>
<dbReference type="OrthoDB" id="78652at2759"/>
<sequence length="556" mass="64036">MFQELILVLAGYDSDLFDSTFQLRKNIPLLHPAERQLINEIAKVACIRREIQSCAEAYVCKLHPLNKQTVEYAEQILANFNEFLATIEMKIASKDSELIGTSFSLAQFLAQLSPWKLRLRALFDIVKRVLPCKITKEILEVLSESVKQAPSAAHLEISQALEIVLHKAWLSALLHYLIMGQRLDEFVIDFFHGNSESKNTYTSDCIFSEKLPHFLSSHSVHVLWMIMRSLEIGRTLVGIDFAGTCLKIHQISSSAISFPLTKDVMDAFLEKSYGIISRNIIFHLAPVKRLVQVADVLEALVLFGDQRFARVFAEKLRERIEGISSLPNAKQELEKTMASTFDYTILMLDLDERFGECVSLLKPVFIEYTNNEPAFSFQLIPWWPYSLFLTDELARVYEKLSVHLLSLQQSIIITKGMYAGVRNLDTDKTKWIGVWCVFRFLSTLQKYFYDGIIRPRFIHLKQFLTTNSTELNMHFFQKQHSDCIQYIQQMTFQNDPDVVQQLNIIYATVQQAKIATTEDWIRLQNVVQNCIGLMEAKLDAPDYDKVPMNTFLLQLT</sequence>
<evidence type="ECO:0000256" key="1">
    <source>
        <dbReference type="ARBA" id="ARBA00004245"/>
    </source>
</evidence>
<evidence type="ECO:0000256" key="2">
    <source>
        <dbReference type="ARBA" id="ARBA00010337"/>
    </source>
</evidence>
<dbReference type="GO" id="GO:0007020">
    <property type="term" value="P:microtubule nucleation"/>
    <property type="evidence" value="ECO:0007669"/>
    <property type="project" value="UniProtKB-ARBA"/>
</dbReference>
<dbReference type="InterPro" id="IPR040457">
    <property type="entry name" value="GCP_C"/>
</dbReference>
<dbReference type="GO" id="GO:0005874">
    <property type="term" value="C:microtubule"/>
    <property type="evidence" value="ECO:0007669"/>
    <property type="project" value="UniProtKB-KW"/>
</dbReference>
<evidence type="ECO:0000259" key="6">
    <source>
        <dbReference type="Pfam" id="PF04130"/>
    </source>
</evidence>
<dbReference type="InterPro" id="IPR042241">
    <property type="entry name" value="GCP_C_sf"/>
</dbReference>
<dbReference type="GO" id="GO:0000930">
    <property type="term" value="C:gamma-tubulin complex"/>
    <property type="evidence" value="ECO:0007669"/>
    <property type="project" value="UniProtKB-ARBA"/>
</dbReference>
<dbReference type="AlphaFoldDB" id="B6JWT0"/>
<accession>B6JWT0</accession>
<organism evidence="8 10">
    <name type="scientific">Schizosaccharomyces japonicus (strain yFS275 / FY16936)</name>
    <name type="common">Fission yeast</name>
    <dbReference type="NCBI Taxonomy" id="402676"/>
    <lineage>
        <taxon>Eukaryota</taxon>
        <taxon>Fungi</taxon>
        <taxon>Dikarya</taxon>
        <taxon>Ascomycota</taxon>
        <taxon>Taphrinomycotina</taxon>
        <taxon>Schizosaccharomycetes</taxon>
        <taxon>Schizosaccharomycetales</taxon>
        <taxon>Schizosaccharomycetaceae</taxon>
        <taxon>Schizosaccharomyces</taxon>
    </lineage>
</organism>
<dbReference type="JaponicusDB" id="SJAG_00856">
    <property type="gene designation" value="gfh1"/>
</dbReference>
<keyword evidence="3" id="KW-0963">Cytoplasm</keyword>
<evidence type="ECO:0000313" key="10">
    <source>
        <dbReference type="Proteomes" id="UP000001744"/>
    </source>
</evidence>
<keyword evidence="5" id="KW-0206">Cytoskeleton</keyword>
<evidence type="ECO:0000313" key="8">
    <source>
        <dbReference type="EMBL" id="EEB05831.1"/>
    </source>
</evidence>
<evidence type="ECO:0000313" key="9">
    <source>
        <dbReference type="JaponicusDB" id="SJAG_00856"/>
    </source>
</evidence>
<dbReference type="Gene3D" id="1.20.120.1900">
    <property type="entry name" value="Gamma-tubulin complex, C-terminal domain"/>
    <property type="match status" value="1"/>
</dbReference>
<dbReference type="eggNOG" id="KOG2065">
    <property type="taxonomic scope" value="Eukaryota"/>
</dbReference>
<comment type="subcellular location">
    <subcellularLocation>
        <location evidence="1">Cytoplasm</location>
        <location evidence="1">Cytoskeleton</location>
    </subcellularLocation>
</comment>